<dbReference type="InterPro" id="IPR026891">
    <property type="entry name" value="Fn3-like"/>
</dbReference>
<dbReference type="PRINTS" id="PR00133">
    <property type="entry name" value="GLHYDRLASE3"/>
</dbReference>
<dbReference type="InterPro" id="IPR050288">
    <property type="entry name" value="Cellulose_deg_GH3"/>
</dbReference>
<evidence type="ECO:0000259" key="3">
    <source>
        <dbReference type="SMART" id="SM01217"/>
    </source>
</evidence>
<keyword evidence="5" id="KW-1185">Reference proteome</keyword>
<gene>
    <name evidence="4" type="ORF">N7E81_12805</name>
</gene>
<dbReference type="Gene3D" id="2.60.40.10">
    <property type="entry name" value="Immunoglobulins"/>
    <property type="match status" value="1"/>
</dbReference>
<evidence type="ECO:0000256" key="2">
    <source>
        <dbReference type="ARBA" id="ARBA00022801"/>
    </source>
</evidence>
<accession>A0ABY6CWE5</accession>
<comment type="similarity">
    <text evidence="1">Belongs to the glycosyl hydrolase 3 family.</text>
</comment>
<organism evidence="4 5">
    <name type="scientific">Reichenbachiella carrageenanivorans</name>
    <dbReference type="NCBI Taxonomy" id="2979869"/>
    <lineage>
        <taxon>Bacteria</taxon>
        <taxon>Pseudomonadati</taxon>
        <taxon>Bacteroidota</taxon>
        <taxon>Cytophagia</taxon>
        <taxon>Cytophagales</taxon>
        <taxon>Reichenbachiellaceae</taxon>
        <taxon>Reichenbachiella</taxon>
    </lineage>
</organism>
<name>A0ABY6CWE5_9BACT</name>
<dbReference type="Pfam" id="PF00933">
    <property type="entry name" value="Glyco_hydro_3"/>
    <property type="match status" value="1"/>
</dbReference>
<dbReference type="SMART" id="SM01217">
    <property type="entry name" value="Fn3_like"/>
    <property type="match status" value="1"/>
</dbReference>
<dbReference type="Pfam" id="PF01915">
    <property type="entry name" value="Glyco_hydro_3_C"/>
    <property type="match status" value="1"/>
</dbReference>
<dbReference type="InterPro" id="IPR002772">
    <property type="entry name" value="Glyco_hydro_3_C"/>
</dbReference>
<sequence length="750" mass="82621">MNKILLLLIPPLSFFACEVDKLVSNDPIEQKVDSLLAQMTLAQKIGQTAQRGTSSRVKGGLSEALKTAVREGRIGSMINVMNKGFVDELQHIAVEESPNGIPLIFARDVIHGFKTIFPIPLGQAATWNPELVEVGARVAAIEASTYGVRWTFAPMLDIARDPRWGRIAESPGEDPYLASVLSAAYVRGFQGNDLTDPSSMIACAKHFVGYGAAEGGRDYNTAIIHEPLLRNVYFPPFQKAVEAGVQTFMSGFNELNGVPVSGNQWILGEVLRQEWKFDGFVVSDWNSVTEMIDHGYCTDEKEAAFKAAMAGLDMEMTSQAYEQYLEVLIAEGRIDLARLNRMVRAILRVKFRMGLFDQPYRVDRSGAILSQDHLAKAKEIAAQSMVLLKNDKQTLPITQSQKIAVIGPLADAPLDQLGTWIFDGDQKDSVTPVQAFKEELETERLRVEAGLAYSRDRSKDQFSAAVRAARASDVVLFFGGEEAILSGEAHSRAHLNLPGVQEELIRVIKDQTDKPIVLIIQAGRPIVLANIIDQVDAILMAWHPGTMAGPAVVDILTGAFNPSGRLPVTWPKSVGQIPIYYNHKNTGRPADSASFVGIDNIPVGAWQSSLGNDSHYLDDGFTPQYPFGYGLSYTNFSYSNLNISQDVLSEGDTLKVTFDVTNAGTVAGVETAQLYMRDHVASLTRPIKELKRFARVSLSPNETKKVELVLSTNDLRFYKNANEWVLEPGVFSVYVGGNAQTTWEKKFRIK</sequence>
<evidence type="ECO:0000313" key="4">
    <source>
        <dbReference type="EMBL" id="UXX78237.1"/>
    </source>
</evidence>
<dbReference type="EMBL" id="CP106735">
    <property type="protein sequence ID" value="UXX78237.1"/>
    <property type="molecule type" value="Genomic_DNA"/>
</dbReference>
<keyword evidence="2 4" id="KW-0378">Hydrolase</keyword>
<dbReference type="PANTHER" id="PTHR42715:SF10">
    <property type="entry name" value="BETA-GLUCOSIDASE"/>
    <property type="match status" value="1"/>
</dbReference>
<dbReference type="SUPFAM" id="SSF52279">
    <property type="entry name" value="Beta-D-glucan exohydrolase, C-terminal domain"/>
    <property type="match status" value="1"/>
</dbReference>
<protein>
    <submittedName>
        <fullName evidence="4">Glycoside hydrolase family 3 C-terminal domain-containing protein</fullName>
    </submittedName>
</protein>
<dbReference type="PANTHER" id="PTHR42715">
    <property type="entry name" value="BETA-GLUCOSIDASE"/>
    <property type="match status" value="1"/>
</dbReference>
<dbReference type="Pfam" id="PF14310">
    <property type="entry name" value="Fn3-like"/>
    <property type="match status" value="1"/>
</dbReference>
<reference evidence="4" key="1">
    <citation type="submission" date="2022-10" db="EMBL/GenBank/DDBJ databases">
        <title>Comparative genomics and taxonomic characterization of three novel marine species of genus Reichenbachiella exhibiting antioxidant and polysaccharide degradation activities.</title>
        <authorList>
            <person name="Muhammad N."/>
            <person name="Lee Y.-J."/>
            <person name="Ko J."/>
            <person name="Kim S.-G."/>
        </authorList>
    </citation>
    <scope>NUCLEOTIDE SEQUENCE</scope>
    <source>
        <strain evidence="4">Wsw4-B4</strain>
    </source>
</reference>
<evidence type="ECO:0000313" key="5">
    <source>
        <dbReference type="Proteomes" id="UP001062165"/>
    </source>
</evidence>
<dbReference type="Gene3D" id="3.20.20.300">
    <property type="entry name" value="Glycoside hydrolase, family 3, N-terminal domain"/>
    <property type="match status" value="1"/>
</dbReference>
<dbReference type="SUPFAM" id="SSF51445">
    <property type="entry name" value="(Trans)glycosidases"/>
    <property type="match status" value="1"/>
</dbReference>
<dbReference type="InterPro" id="IPR036881">
    <property type="entry name" value="Glyco_hydro_3_C_sf"/>
</dbReference>
<dbReference type="GO" id="GO:0016787">
    <property type="term" value="F:hydrolase activity"/>
    <property type="evidence" value="ECO:0007669"/>
    <property type="project" value="UniProtKB-KW"/>
</dbReference>
<dbReference type="PROSITE" id="PS51257">
    <property type="entry name" value="PROKAR_LIPOPROTEIN"/>
    <property type="match status" value="1"/>
</dbReference>
<feature type="domain" description="Fibronectin type III-like" evidence="3">
    <location>
        <begin position="670"/>
        <end position="739"/>
    </location>
</feature>
<dbReference type="Gene3D" id="3.40.50.1700">
    <property type="entry name" value="Glycoside hydrolase family 3 C-terminal domain"/>
    <property type="match status" value="1"/>
</dbReference>
<dbReference type="Proteomes" id="UP001062165">
    <property type="component" value="Chromosome"/>
</dbReference>
<dbReference type="InterPro" id="IPR017853">
    <property type="entry name" value="GH"/>
</dbReference>
<dbReference type="RefSeq" id="WP_263049983.1">
    <property type="nucleotide sequence ID" value="NZ_CP106735.1"/>
</dbReference>
<dbReference type="InterPro" id="IPR001764">
    <property type="entry name" value="Glyco_hydro_3_N"/>
</dbReference>
<proteinExistence type="inferred from homology"/>
<evidence type="ECO:0000256" key="1">
    <source>
        <dbReference type="ARBA" id="ARBA00005336"/>
    </source>
</evidence>
<dbReference type="InterPro" id="IPR036962">
    <property type="entry name" value="Glyco_hydro_3_N_sf"/>
</dbReference>
<dbReference type="InterPro" id="IPR013783">
    <property type="entry name" value="Ig-like_fold"/>
</dbReference>